<reference evidence="2 3" key="1">
    <citation type="submission" date="2024-09" db="EMBL/GenBank/DDBJ databases">
        <authorList>
            <person name="D'Angelo T."/>
        </authorList>
    </citation>
    <scope>NUCLEOTIDE SEQUENCE [LARGE SCALE GENOMIC DNA]</scope>
    <source>
        <strain evidence="2">SAG AM-320-E07</strain>
    </source>
</reference>
<accession>A0ABV6YL03</accession>
<evidence type="ECO:0000259" key="1">
    <source>
        <dbReference type="PROSITE" id="PS50910"/>
    </source>
</evidence>
<evidence type="ECO:0000313" key="3">
    <source>
        <dbReference type="Proteomes" id="UP001593833"/>
    </source>
</evidence>
<keyword evidence="3" id="KW-1185">Reference proteome</keyword>
<dbReference type="EMBL" id="JBHPKH010000061">
    <property type="protein sequence ID" value="MFC1573017.1"/>
    <property type="molecule type" value="Genomic_DNA"/>
</dbReference>
<comment type="caution">
    <text evidence="2">The sequence shown here is derived from an EMBL/GenBank/DDBJ whole genome shotgun (WGS) entry which is preliminary data.</text>
</comment>
<name>A0ABV6YL03_UNCEI</name>
<organism evidence="2 3">
    <name type="scientific">Eiseniibacteriota bacterium</name>
    <dbReference type="NCBI Taxonomy" id="2212470"/>
    <lineage>
        <taxon>Bacteria</taxon>
        <taxon>Candidatus Eiseniibacteriota</taxon>
    </lineage>
</organism>
<gene>
    <name evidence="2" type="ORF">ACFL6M_05400</name>
</gene>
<dbReference type="InterPro" id="IPR007842">
    <property type="entry name" value="HEPN_dom"/>
</dbReference>
<dbReference type="SUPFAM" id="SSF81593">
    <property type="entry name" value="Nucleotidyltransferase substrate binding subunit/domain"/>
    <property type="match status" value="1"/>
</dbReference>
<feature type="domain" description="HEPN" evidence="1">
    <location>
        <begin position="1"/>
        <end position="88"/>
    </location>
</feature>
<dbReference type="Proteomes" id="UP001593833">
    <property type="component" value="Unassembled WGS sequence"/>
</dbReference>
<protein>
    <submittedName>
        <fullName evidence="2">HEPN domain-containing protein</fullName>
    </submittedName>
</protein>
<dbReference type="PROSITE" id="PS50910">
    <property type="entry name" value="HEPN"/>
    <property type="match status" value="1"/>
</dbReference>
<sequence length="99" mass="10767">MLEGLCFHAQQAAEKALKAVLIARAIPPPRTHNIGTLLDLLPADSSPSPEVRSAAILTDYAVMTRYPADAEPVEEDEYREAVRLAEIVVSWAREAIGAQ</sequence>
<proteinExistence type="predicted"/>
<dbReference type="Gene3D" id="1.20.120.330">
    <property type="entry name" value="Nucleotidyltransferases domain 2"/>
    <property type="match status" value="1"/>
</dbReference>
<dbReference type="SMART" id="SM00748">
    <property type="entry name" value="HEPN"/>
    <property type="match status" value="1"/>
</dbReference>
<evidence type="ECO:0000313" key="2">
    <source>
        <dbReference type="EMBL" id="MFC1573017.1"/>
    </source>
</evidence>
<dbReference type="Pfam" id="PF05168">
    <property type="entry name" value="HEPN"/>
    <property type="match status" value="1"/>
</dbReference>